<organism evidence="10 11">
    <name type="scientific">Veillonella montpellierensis DNF00314</name>
    <dbReference type="NCBI Taxonomy" id="1401067"/>
    <lineage>
        <taxon>Bacteria</taxon>
        <taxon>Bacillati</taxon>
        <taxon>Bacillota</taxon>
        <taxon>Negativicutes</taxon>
        <taxon>Veillonellales</taxon>
        <taxon>Veillonellaceae</taxon>
        <taxon>Veillonella</taxon>
    </lineage>
</organism>
<dbReference type="Pfam" id="PF13710">
    <property type="entry name" value="ACT_5"/>
    <property type="match status" value="1"/>
</dbReference>
<evidence type="ECO:0000256" key="4">
    <source>
        <dbReference type="ARBA" id="ARBA00011744"/>
    </source>
</evidence>
<evidence type="ECO:0000259" key="9">
    <source>
        <dbReference type="PROSITE" id="PS51671"/>
    </source>
</evidence>
<dbReference type="NCBIfam" id="NF008864">
    <property type="entry name" value="PRK11895.1"/>
    <property type="match status" value="1"/>
</dbReference>
<dbReference type="PROSITE" id="PS51671">
    <property type="entry name" value="ACT"/>
    <property type="match status" value="1"/>
</dbReference>
<dbReference type="Gene3D" id="3.30.70.260">
    <property type="match status" value="1"/>
</dbReference>
<dbReference type="InterPro" id="IPR027271">
    <property type="entry name" value="Acetolactate_synth/TF_NikR_C"/>
</dbReference>
<evidence type="ECO:0000256" key="3">
    <source>
        <dbReference type="ARBA" id="ARBA00006341"/>
    </source>
</evidence>
<comment type="caution">
    <text evidence="10">The sequence shown here is derived from an EMBL/GenBank/DDBJ whole genome shotgun (WGS) entry which is preliminary data.</text>
</comment>
<keyword evidence="11" id="KW-1185">Reference proteome</keyword>
<evidence type="ECO:0000256" key="5">
    <source>
        <dbReference type="ARBA" id="ARBA00022605"/>
    </source>
</evidence>
<comment type="subunit">
    <text evidence="4 8">Dimer of large and small chains.</text>
</comment>
<dbReference type="GO" id="GO:0009097">
    <property type="term" value="P:isoleucine biosynthetic process"/>
    <property type="evidence" value="ECO:0007669"/>
    <property type="project" value="UniProtKB-UniRule"/>
</dbReference>
<comment type="function">
    <text evidence="8">Catalyzes the conversion of 2 pyruvate molecules into acetolactate in the first common step of the biosynthetic pathway of the branched-amino acids such as leucine, isoleucine, and valine.</text>
</comment>
<dbReference type="PANTHER" id="PTHR30239">
    <property type="entry name" value="ACETOLACTATE SYNTHASE SMALL SUBUNIT"/>
    <property type="match status" value="1"/>
</dbReference>
<keyword evidence="5 8" id="KW-0028">Amino-acid biosynthesis</keyword>
<dbReference type="InterPro" id="IPR019455">
    <property type="entry name" value="Acetolactate_synth_ssu_C"/>
</dbReference>
<dbReference type="GO" id="GO:1990610">
    <property type="term" value="F:acetolactate synthase regulator activity"/>
    <property type="evidence" value="ECO:0007669"/>
    <property type="project" value="UniProtKB-UniRule"/>
</dbReference>
<evidence type="ECO:0000313" key="11">
    <source>
        <dbReference type="Proteomes" id="UP000029628"/>
    </source>
</evidence>
<dbReference type="GO" id="GO:0009099">
    <property type="term" value="P:L-valine biosynthetic process"/>
    <property type="evidence" value="ECO:0007669"/>
    <property type="project" value="UniProtKB-UniRule"/>
</dbReference>
<gene>
    <name evidence="10" type="ORF">HMPREF0872_05200</name>
</gene>
<feature type="domain" description="ACT" evidence="9">
    <location>
        <begin position="6"/>
        <end position="81"/>
    </location>
</feature>
<dbReference type="RefSeq" id="WP_028258228.1">
    <property type="nucleotide sequence ID" value="NZ_JRNT01000014.1"/>
</dbReference>
<proteinExistence type="inferred from homology"/>
<evidence type="ECO:0000256" key="1">
    <source>
        <dbReference type="ARBA" id="ARBA00004974"/>
    </source>
</evidence>
<evidence type="ECO:0000256" key="8">
    <source>
        <dbReference type="RuleBase" id="RU368092"/>
    </source>
</evidence>
<comment type="catalytic activity">
    <reaction evidence="7 8">
        <text>2 pyruvate + H(+) = (2S)-2-acetolactate + CO2</text>
        <dbReference type="Rhea" id="RHEA:25249"/>
        <dbReference type="ChEBI" id="CHEBI:15361"/>
        <dbReference type="ChEBI" id="CHEBI:15378"/>
        <dbReference type="ChEBI" id="CHEBI:16526"/>
        <dbReference type="ChEBI" id="CHEBI:58476"/>
        <dbReference type="EC" id="2.2.1.6"/>
    </reaction>
</comment>
<comment type="pathway">
    <text evidence="2 8">Amino-acid biosynthesis; L-valine biosynthesis; L-valine from pyruvate: step 1/4.</text>
</comment>
<dbReference type="UniPathway" id="UPA00047">
    <property type="reaction ID" value="UER00055"/>
</dbReference>
<evidence type="ECO:0000256" key="6">
    <source>
        <dbReference type="ARBA" id="ARBA00023304"/>
    </source>
</evidence>
<dbReference type="Proteomes" id="UP000029628">
    <property type="component" value="Unassembled WGS sequence"/>
</dbReference>
<sequence length="163" mass="17998">MTNEHQILVIAKNASGIGARILSLFNRRGFSVHKMTSGVSNQPGYARITLTVEAADDTSLDQIQKQIYKLVDVVKVKIFAAKNVVRRELMLIKVRADNSTRSQIVQIATIYRGNVLDVSPTSLIVELTGDDEKLQGFIDIMETYGVLEIAKTGVTAMSRGEKM</sequence>
<dbReference type="SUPFAM" id="SSF55021">
    <property type="entry name" value="ACT-like"/>
    <property type="match status" value="2"/>
</dbReference>
<keyword evidence="8" id="KW-0808">Transferase</keyword>
<comment type="similarity">
    <text evidence="3 8">Belongs to the acetolactate synthase small subunit family.</text>
</comment>
<protein>
    <recommendedName>
        <fullName evidence="8">Acetolactate synthase small subunit</fullName>
        <shortName evidence="8">AHAS</shortName>
        <shortName evidence="8">ALS</shortName>
        <ecNumber evidence="8">2.2.1.6</ecNumber>
    </recommendedName>
    <alternativeName>
        <fullName evidence="8">Acetohydroxy-acid synthase small subunit</fullName>
    </alternativeName>
</protein>
<dbReference type="PANTHER" id="PTHR30239:SF0">
    <property type="entry name" value="ACETOLACTATE SYNTHASE SMALL SUBUNIT 1, CHLOROPLASTIC"/>
    <property type="match status" value="1"/>
</dbReference>
<name>A0A096CPJ7_9FIRM</name>
<dbReference type="NCBIfam" id="TIGR00119">
    <property type="entry name" value="acolac_sm"/>
    <property type="match status" value="1"/>
</dbReference>
<dbReference type="AlphaFoldDB" id="A0A096CPJ7"/>
<dbReference type="InterPro" id="IPR045865">
    <property type="entry name" value="ACT-like_dom_sf"/>
</dbReference>
<evidence type="ECO:0000256" key="7">
    <source>
        <dbReference type="ARBA" id="ARBA00048670"/>
    </source>
</evidence>
<dbReference type="Pfam" id="PF10369">
    <property type="entry name" value="ALS_ss_C"/>
    <property type="match status" value="1"/>
</dbReference>
<reference evidence="10 11" key="1">
    <citation type="submission" date="2014-07" db="EMBL/GenBank/DDBJ databases">
        <authorList>
            <person name="McCorrison J."/>
            <person name="Sanka R."/>
            <person name="Torralba M."/>
            <person name="Gillis M."/>
            <person name="Haft D.H."/>
            <person name="Methe B."/>
            <person name="Sutton G."/>
            <person name="Nelson K.E."/>
        </authorList>
    </citation>
    <scope>NUCLEOTIDE SEQUENCE [LARGE SCALE GENOMIC DNA]</scope>
    <source>
        <strain evidence="10 11">DNF00314</strain>
    </source>
</reference>
<dbReference type="InterPro" id="IPR004789">
    <property type="entry name" value="Acetalactate_synth_ssu"/>
</dbReference>
<evidence type="ECO:0000313" key="10">
    <source>
        <dbReference type="EMBL" id="KGF47249.1"/>
    </source>
</evidence>
<dbReference type="Gene3D" id="3.30.70.1150">
    <property type="entry name" value="ACT-like. Chain A, domain 2"/>
    <property type="match status" value="1"/>
</dbReference>
<dbReference type="GO" id="GO:0003984">
    <property type="term" value="F:acetolactate synthase activity"/>
    <property type="evidence" value="ECO:0007669"/>
    <property type="project" value="UniProtKB-UniRule"/>
</dbReference>
<accession>A0A096CPJ7</accession>
<comment type="pathway">
    <text evidence="1 8">Amino-acid biosynthesis; L-isoleucine biosynthesis; L-isoleucine from 2-oxobutanoate: step 1/4.</text>
</comment>
<dbReference type="UniPathway" id="UPA00049">
    <property type="reaction ID" value="UER00059"/>
</dbReference>
<dbReference type="eggNOG" id="COG0440">
    <property type="taxonomic scope" value="Bacteria"/>
</dbReference>
<dbReference type="FunFam" id="3.30.70.1150:FF:000001">
    <property type="entry name" value="Acetolactate synthase small subunit"/>
    <property type="match status" value="1"/>
</dbReference>
<dbReference type="EC" id="2.2.1.6" evidence="8"/>
<keyword evidence="6 8" id="KW-0100">Branched-chain amino acid biosynthesis</keyword>
<dbReference type="InterPro" id="IPR002912">
    <property type="entry name" value="ACT_dom"/>
</dbReference>
<dbReference type="EMBL" id="JRNT01000014">
    <property type="protein sequence ID" value="KGF47249.1"/>
    <property type="molecule type" value="Genomic_DNA"/>
</dbReference>
<evidence type="ECO:0000256" key="2">
    <source>
        <dbReference type="ARBA" id="ARBA00005025"/>
    </source>
</evidence>
<dbReference type="GO" id="GO:0005829">
    <property type="term" value="C:cytosol"/>
    <property type="evidence" value="ECO:0007669"/>
    <property type="project" value="TreeGrafter"/>
</dbReference>